<keyword evidence="3" id="KW-1185">Reference proteome</keyword>
<evidence type="ECO:0000313" key="2">
    <source>
        <dbReference type="EMBL" id="GBE62340.1"/>
    </source>
</evidence>
<accession>A0A2H6KH69</accession>
<name>A0A2H6KH69_9APIC</name>
<organism evidence="2 3">
    <name type="scientific">Babesia ovata</name>
    <dbReference type="NCBI Taxonomy" id="189622"/>
    <lineage>
        <taxon>Eukaryota</taxon>
        <taxon>Sar</taxon>
        <taxon>Alveolata</taxon>
        <taxon>Apicomplexa</taxon>
        <taxon>Aconoidasida</taxon>
        <taxon>Piroplasmida</taxon>
        <taxon>Babesiidae</taxon>
        <taxon>Babesia</taxon>
    </lineage>
</organism>
<dbReference type="Pfam" id="PF25790">
    <property type="entry name" value="BCD1"/>
    <property type="match status" value="1"/>
</dbReference>
<dbReference type="Proteomes" id="UP000236319">
    <property type="component" value="Unassembled WGS sequence"/>
</dbReference>
<dbReference type="AlphaFoldDB" id="A0A2H6KH69"/>
<feature type="domain" description="BCD1 alpha/beta" evidence="1">
    <location>
        <begin position="3"/>
        <end position="95"/>
    </location>
</feature>
<reference evidence="2 3" key="1">
    <citation type="journal article" date="2017" name="BMC Genomics">
        <title>Whole-genome assembly of Babesia ovata and comparative genomics between closely related pathogens.</title>
        <authorList>
            <person name="Yamagishi J."/>
            <person name="Asada M."/>
            <person name="Hakimi H."/>
            <person name="Tanaka T.Q."/>
            <person name="Sugimoto C."/>
            <person name="Kawazu S."/>
        </authorList>
    </citation>
    <scope>NUCLEOTIDE SEQUENCE [LARGE SCALE GENOMIC DNA]</scope>
    <source>
        <strain evidence="2 3">Miyake</strain>
    </source>
</reference>
<comment type="caution">
    <text evidence="2">The sequence shown here is derived from an EMBL/GenBank/DDBJ whole genome shotgun (WGS) entry which is preliminary data.</text>
</comment>
<evidence type="ECO:0000259" key="1">
    <source>
        <dbReference type="Pfam" id="PF25790"/>
    </source>
</evidence>
<proteinExistence type="predicted"/>
<protein>
    <submittedName>
        <fullName evidence="2">HIT zinc finger, putative</fullName>
    </submittedName>
</protein>
<dbReference type="VEuPathDB" id="PiroplasmaDB:BOVATA_038330"/>
<gene>
    <name evidence="2" type="ORF">BOVATA_038330</name>
</gene>
<dbReference type="EMBL" id="BDSA01000004">
    <property type="protein sequence ID" value="GBE62340.1"/>
    <property type="molecule type" value="Genomic_DNA"/>
</dbReference>
<dbReference type="GeneID" id="39876110"/>
<dbReference type="InterPro" id="IPR057721">
    <property type="entry name" value="BCD1_alpha/beta"/>
</dbReference>
<evidence type="ECO:0000313" key="3">
    <source>
        <dbReference type="Proteomes" id="UP000236319"/>
    </source>
</evidence>
<dbReference type="RefSeq" id="XP_028868583.1">
    <property type="nucleotide sequence ID" value="XM_029012750.1"/>
</dbReference>
<dbReference type="OrthoDB" id="366141at2759"/>
<sequence length="116" mass="13811">MLFERRVSEKYTIGKCLERVLMRFGGKRNTAALLHDYLDIDNVVVLIRDIGERNKKSTYFMCDMHSTLRESIENTKMLEFPRLDVALKRDLHLYQIVERRPKVLPEDGKKEEEPRN</sequence>